<evidence type="ECO:0000256" key="2">
    <source>
        <dbReference type="SAM" id="MobiDB-lite"/>
    </source>
</evidence>
<dbReference type="InterPro" id="IPR044730">
    <property type="entry name" value="RNase_H-like_dom_plant"/>
</dbReference>
<evidence type="ECO:0000313" key="7">
    <source>
        <dbReference type="Proteomes" id="UP000583929"/>
    </source>
</evidence>
<keyword evidence="1" id="KW-0862">Zinc</keyword>
<dbReference type="AlphaFoldDB" id="A0A7J6GZ70"/>
<keyword evidence="1" id="KW-0863">Zinc-finger</keyword>
<dbReference type="InterPro" id="IPR025836">
    <property type="entry name" value="Zn_knuckle_CX2CX4HX4C"/>
</dbReference>
<dbReference type="GO" id="GO:0008270">
    <property type="term" value="F:zinc ion binding"/>
    <property type="evidence" value="ECO:0007669"/>
    <property type="project" value="UniProtKB-KW"/>
</dbReference>
<dbReference type="InterPro" id="IPR012337">
    <property type="entry name" value="RNaseH-like_sf"/>
</dbReference>
<dbReference type="PANTHER" id="PTHR47074">
    <property type="entry name" value="BNAC02G40300D PROTEIN"/>
    <property type="match status" value="1"/>
</dbReference>
<dbReference type="InterPro" id="IPR026960">
    <property type="entry name" value="RVT-Znf"/>
</dbReference>
<gene>
    <name evidence="5" type="ORF">F8388_021076</name>
    <name evidence="4" type="ORF">G4B88_015972</name>
</gene>
<dbReference type="Pfam" id="PF13456">
    <property type="entry name" value="RVT_3"/>
    <property type="match status" value="1"/>
</dbReference>
<dbReference type="InterPro" id="IPR001878">
    <property type="entry name" value="Znf_CCHC"/>
</dbReference>
<keyword evidence="7" id="KW-1185">Reference proteome</keyword>
<dbReference type="Pfam" id="PF14392">
    <property type="entry name" value="zf-CCHC_4"/>
    <property type="match status" value="1"/>
</dbReference>
<dbReference type="Proteomes" id="UP000525078">
    <property type="component" value="Unassembled WGS sequence"/>
</dbReference>
<sequence>MLRWWCAVDQWGSIADRWVSSVRVWPVFGVSAGVGRAGLGWLGFYLSITRGRREWIQFKYRKLPKFCFNCGHLGHDRSDCTREKEFAYPPVGNAVPLYGPWIKAAVPMRNCFDTKGPSLLRDRPERVVASLGRRDIPSTSTGPHEEQGSGACEEATIHDTLGEGTECTMNEAIGISKHSSEGMTSVETRSKKRKATGNVSPIIVIDSGKPMTPLKLKGSIEETIIRDVSPFSLGKNTPKKGSSGSRKLRNRKATNDKSYSVAAKTQGNVTICEGACTIIASGEEVDVWWQPWIPWLDYEEFRDLMESIRPKAPSIRCVADLMFRRTRKWNLGYLCFLFGPELGNRISTIQIDRNGDSDILIWKDSDVGRFSVKGAYWLDQKSRFGDSSKLWKWIWYSKIHPRLSLMIWRAISGSLPTGDRIFAVENNLCPLCHLVPETPVHLFCRCSFAVALWFSSPLPLRMDDIPGNSLSEVIFNLIALLDSEGRNRLLCCIGIVMDCIWKLRNSLLHSPVVGPNMDKIRRDICCRFNEMSDQDLGDYTPAPSRLSIPSFPEERSGKCLLVDGSFFGGKFGCAMVALELQSTNWWLGHSSGTCDLSLEAEMKAVLFGLQWAAAIGWDNFSIFSDAKILVEAINSKKSPHWKLSALFSSLMNFSQENSTTYEADNKTVSLEGEKSTKFIKN</sequence>
<dbReference type="EMBL" id="JAATIP010000035">
    <property type="protein sequence ID" value="KAF4388246.1"/>
    <property type="molecule type" value="Genomic_DNA"/>
</dbReference>
<comment type="caution">
    <text evidence="5">The sequence shown here is derived from an EMBL/GenBank/DDBJ whole genome shotgun (WGS) entry which is preliminary data.</text>
</comment>
<dbReference type="EMBL" id="JAATIQ010000178">
    <property type="protein sequence ID" value="KAF4373441.1"/>
    <property type="molecule type" value="Genomic_DNA"/>
</dbReference>
<evidence type="ECO:0000313" key="6">
    <source>
        <dbReference type="Proteomes" id="UP000525078"/>
    </source>
</evidence>
<feature type="domain" description="CCHC-type" evidence="3">
    <location>
        <begin position="67"/>
        <end position="82"/>
    </location>
</feature>
<evidence type="ECO:0000313" key="4">
    <source>
        <dbReference type="EMBL" id="KAF4373441.1"/>
    </source>
</evidence>
<protein>
    <recommendedName>
        <fullName evidence="3">CCHC-type domain-containing protein</fullName>
    </recommendedName>
</protein>
<dbReference type="Proteomes" id="UP000583929">
    <property type="component" value="Unassembled WGS sequence"/>
</dbReference>
<dbReference type="PANTHER" id="PTHR47074:SF11">
    <property type="entry name" value="REVERSE TRANSCRIPTASE-LIKE PROTEIN"/>
    <property type="match status" value="1"/>
</dbReference>
<feature type="region of interest" description="Disordered" evidence="2">
    <location>
        <begin position="231"/>
        <end position="257"/>
    </location>
</feature>
<dbReference type="SUPFAM" id="SSF53098">
    <property type="entry name" value="Ribonuclease H-like"/>
    <property type="match status" value="1"/>
</dbReference>
<dbReference type="InterPro" id="IPR052929">
    <property type="entry name" value="RNase_H-like_EbsB-rel"/>
</dbReference>
<evidence type="ECO:0000313" key="5">
    <source>
        <dbReference type="EMBL" id="KAF4388246.1"/>
    </source>
</evidence>
<dbReference type="CDD" id="cd06222">
    <property type="entry name" value="RNase_H_like"/>
    <property type="match status" value="1"/>
</dbReference>
<evidence type="ECO:0000256" key="1">
    <source>
        <dbReference type="PROSITE-ProRule" id="PRU00047"/>
    </source>
</evidence>
<dbReference type="GO" id="GO:0003676">
    <property type="term" value="F:nucleic acid binding"/>
    <property type="evidence" value="ECO:0007669"/>
    <property type="project" value="InterPro"/>
</dbReference>
<keyword evidence="1" id="KW-0479">Metal-binding</keyword>
<accession>A0A7J6GZ70</accession>
<reference evidence="6 7" key="1">
    <citation type="journal article" date="2020" name="bioRxiv">
        <title>Sequence and annotation of 42 cannabis genomes reveals extensive copy number variation in cannabinoid synthesis and pathogen resistance genes.</title>
        <authorList>
            <person name="Mckernan K.J."/>
            <person name="Helbert Y."/>
            <person name="Kane L.T."/>
            <person name="Ebling H."/>
            <person name="Zhang L."/>
            <person name="Liu B."/>
            <person name="Eaton Z."/>
            <person name="Mclaughlin S."/>
            <person name="Kingan S."/>
            <person name="Baybayan P."/>
            <person name="Concepcion G."/>
            <person name="Jordan M."/>
            <person name="Riva A."/>
            <person name="Barbazuk W."/>
            <person name="Harkins T."/>
        </authorList>
    </citation>
    <scope>NUCLEOTIDE SEQUENCE [LARGE SCALE GENOMIC DNA]</scope>
    <source>
        <strain evidence="6 7">cv. Jamaican Lion 4</strain>
        <strain evidence="4">Father</strain>
        <strain evidence="5">Mother</strain>
        <tissue evidence="5">Leaf</tissue>
    </source>
</reference>
<name>A0A7J6GZ70_CANSA</name>
<dbReference type="Pfam" id="PF13966">
    <property type="entry name" value="zf-RVT"/>
    <property type="match status" value="1"/>
</dbReference>
<dbReference type="InterPro" id="IPR002156">
    <property type="entry name" value="RNaseH_domain"/>
</dbReference>
<evidence type="ECO:0000259" key="3">
    <source>
        <dbReference type="PROSITE" id="PS50158"/>
    </source>
</evidence>
<organism evidence="5 6">
    <name type="scientific">Cannabis sativa</name>
    <name type="common">Hemp</name>
    <name type="synonym">Marijuana</name>
    <dbReference type="NCBI Taxonomy" id="3483"/>
    <lineage>
        <taxon>Eukaryota</taxon>
        <taxon>Viridiplantae</taxon>
        <taxon>Streptophyta</taxon>
        <taxon>Embryophyta</taxon>
        <taxon>Tracheophyta</taxon>
        <taxon>Spermatophyta</taxon>
        <taxon>Magnoliopsida</taxon>
        <taxon>eudicotyledons</taxon>
        <taxon>Gunneridae</taxon>
        <taxon>Pentapetalae</taxon>
        <taxon>rosids</taxon>
        <taxon>fabids</taxon>
        <taxon>Rosales</taxon>
        <taxon>Cannabaceae</taxon>
        <taxon>Cannabis</taxon>
    </lineage>
</organism>
<dbReference type="GO" id="GO:0004523">
    <property type="term" value="F:RNA-DNA hybrid ribonuclease activity"/>
    <property type="evidence" value="ECO:0007669"/>
    <property type="project" value="InterPro"/>
</dbReference>
<proteinExistence type="predicted"/>
<dbReference type="Gene3D" id="3.30.420.10">
    <property type="entry name" value="Ribonuclease H-like superfamily/Ribonuclease H"/>
    <property type="match status" value="1"/>
</dbReference>
<dbReference type="PROSITE" id="PS50158">
    <property type="entry name" value="ZF_CCHC"/>
    <property type="match status" value="1"/>
</dbReference>
<dbReference type="InterPro" id="IPR036397">
    <property type="entry name" value="RNaseH_sf"/>
</dbReference>